<feature type="signal peptide" evidence="2">
    <location>
        <begin position="1"/>
        <end position="18"/>
    </location>
</feature>
<protein>
    <recommendedName>
        <fullName evidence="7">Por secretion system C-terminal sorting domain-containing protein</fullName>
    </recommendedName>
</protein>
<evidence type="ECO:0000256" key="1">
    <source>
        <dbReference type="ARBA" id="ARBA00022729"/>
    </source>
</evidence>
<dbReference type="RefSeq" id="WP_188458613.1">
    <property type="nucleotide sequence ID" value="NZ_BMGM01000006.1"/>
</dbReference>
<dbReference type="NCBIfam" id="TIGR04183">
    <property type="entry name" value="Por_Secre_tail"/>
    <property type="match status" value="1"/>
</dbReference>
<dbReference type="EMBL" id="BMGM01000006">
    <property type="protein sequence ID" value="GGE36913.1"/>
    <property type="molecule type" value="Genomic_DNA"/>
</dbReference>
<evidence type="ECO:0008006" key="7">
    <source>
        <dbReference type="Google" id="ProtNLM"/>
    </source>
</evidence>
<sequence length="574" mass="61161">MKKITLLLTLLISVFAIGQTPVLTMISDGDCSGGNPKVVEIYADGTVDFANYSLEIQTNANDTWGNTLNLTDLGVVTDDFVYIHKEDESFATEYPSATNVLSTNSSAVNFNGDDRVRIIEDATSTVVDQYGAEATDGTGEVWEYQDGYAKRNDGSGPDFGFFAGNWSYFNGALDGEGTCQGGATFESIIGTATYTPEGGSNDPAVFITSPANNAVLDPGTTSVDVAFSAQNEPAGAQFDITVNGSTTTGVTSPFNLTTQNGESYTVEVELLDGQSIAASASIDFSVADVTQVADIAALRADVDANGDGGFYEITGPVTFSHGDNFRNRKWFQNETGPGLMIFDFDGIIDNDVYAFGDQVTGLTGQSNFNNGVLQLLPTADNGVVTGNNEPSVQILSLSEFINNYESYESILVGFQNVSFPNADGTLTFENGQNYDLSDGTNTITSRTEFFNVDYIGTVIPQGELAGVVGVASEFNGDPQIFSRFSADIDVTLSIANFDKSEFAIFPNPASGKVNFKSPIGETFQVGIYNVLGRKLMDAEISGDTPLDISNLQSGIYMVQFGEGKGSFTKKLIVQ</sequence>
<organism evidence="5 6">
    <name type="scientific">Psychroflexus planctonicus</name>
    <dbReference type="NCBI Taxonomy" id="1526575"/>
    <lineage>
        <taxon>Bacteria</taxon>
        <taxon>Pseudomonadati</taxon>
        <taxon>Bacteroidota</taxon>
        <taxon>Flavobacteriia</taxon>
        <taxon>Flavobacteriales</taxon>
        <taxon>Flavobacteriaceae</taxon>
        <taxon>Psychroflexus</taxon>
    </lineage>
</organism>
<evidence type="ECO:0000313" key="6">
    <source>
        <dbReference type="Proteomes" id="UP000599179"/>
    </source>
</evidence>
<dbReference type="Pfam" id="PF18962">
    <property type="entry name" value="Por_Secre_tail"/>
    <property type="match status" value="1"/>
</dbReference>
<name>A0ABQ1SFK2_9FLAO</name>
<dbReference type="InterPro" id="IPR026444">
    <property type="entry name" value="Secre_tail"/>
</dbReference>
<feature type="chain" id="PRO_5045241700" description="Por secretion system C-terminal sorting domain-containing protein" evidence="2">
    <location>
        <begin position="19"/>
        <end position="574"/>
    </location>
</feature>
<feature type="domain" description="Secretion system C-terminal sorting" evidence="4">
    <location>
        <begin position="504"/>
        <end position="573"/>
    </location>
</feature>
<feature type="domain" description="DUF5689" evidence="3">
    <location>
        <begin position="351"/>
        <end position="488"/>
    </location>
</feature>
<proteinExistence type="predicted"/>
<gene>
    <name evidence="5" type="ORF">GCM10010832_16370</name>
</gene>
<evidence type="ECO:0000259" key="3">
    <source>
        <dbReference type="Pfam" id="PF18942"/>
    </source>
</evidence>
<dbReference type="Pfam" id="PF18942">
    <property type="entry name" value="DUF5689"/>
    <property type="match status" value="1"/>
</dbReference>
<dbReference type="InterPro" id="IPR043744">
    <property type="entry name" value="DUF5689"/>
</dbReference>
<accession>A0ABQ1SFK2</accession>
<dbReference type="Proteomes" id="UP000599179">
    <property type="component" value="Unassembled WGS sequence"/>
</dbReference>
<keyword evidence="1 2" id="KW-0732">Signal</keyword>
<evidence type="ECO:0000256" key="2">
    <source>
        <dbReference type="SAM" id="SignalP"/>
    </source>
</evidence>
<comment type="caution">
    <text evidence="5">The sequence shown here is derived from an EMBL/GenBank/DDBJ whole genome shotgun (WGS) entry which is preliminary data.</text>
</comment>
<reference evidence="6" key="1">
    <citation type="journal article" date="2019" name="Int. J. Syst. Evol. Microbiol.">
        <title>The Global Catalogue of Microorganisms (GCM) 10K type strain sequencing project: providing services to taxonomists for standard genome sequencing and annotation.</title>
        <authorList>
            <consortium name="The Broad Institute Genomics Platform"/>
            <consortium name="The Broad Institute Genome Sequencing Center for Infectious Disease"/>
            <person name="Wu L."/>
            <person name="Ma J."/>
        </authorList>
    </citation>
    <scope>NUCLEOTIDE SEQUENCE [LARGE SCALE GENOMIC DNA]</scope>
    <source>
        <strain evidence="6">CGMCC 1.12931</strain>
    </source>
</reference>
<keyword evidence="6" id="KW-1185">Reference proteome</keyword>
<evidence type="ECO:0000313" key="5">
    <source>
        <dbReference type="EMBL" id="GGE36913.1"/>
    </source>
</evidence>
<evidence type="ECO:0000259" key="4">
    <source>
        <dbReference type="Pfam" id="PF18962"/>
    </source>
</evidence>